<dbReference type="KEGG" id="ngr:NAEGRDRAFT_59851"/>
<dbReference type="Proteomes" id="UP000006671">
    <property type="component" value="Unassembled WGS sequence"/>
</dbReference>
<dbReference type="EMBL" id="GG738922">
    <property type="protein sequence ID" value="EFC37061.1"/>
    <property type="molecule type" value="Genomic_DNA"/>
</dbReference>
<evidence type="ECO:0008006" key="4">
    <source>
        <dbReference type="Google" id="ProtNLM"/>
    </source>
</evidence>
<dbReference type="InParanoid" id="D2W1K3"/>
<evidence type="ECO:0000313" key="2">
    <source>
        <dbReference type="EMBL" id="EFC37061.1"/>
    </source>
</evidence>
<dbReference type="VEuPathDB" id="AmoebaDB:NAEGRDRAFT_59851"/>
<feature type="region of interest" description="Disordered" evidence="1">
    <location>
        <begin position="28"/>
        <end position="48"/>
    </location>
</feature>
<name>D2W1K3_NAEGR</name>
<dbReference type="RefSeq" id="XP_002669805.1">
    <property type="nucleotide sequence ID" value="XM_002669759.1"/>
</dbReference>
<accession>D2W1K3</accession>
<dbReference type="GeneID" id="8856654"/>
<sequence length="389" mass="45443">MKQLTSLDIYGHLFDYFKVRSSDEKEDDSSTAIKLPNHNNNNILNQSEDVHRIHDSDEDEDDGYGVYDDEEIDEVKEICKIDEKILKDPIQFMEILQVVRDSVLDYFALHELVELQLSCKYFNEMVDLFIVTRSAVWWSACWRRTFNYMYGGEAVNNRIRFGSIHSHTENTSTFNHFYASSLSIEEEMKLFPFVLEGSEEEVALVKEEEEKAAAQLKLRRYNPRELQGKFIGKETQHESFKITKSKVTKLMRKSGLLTQFISMSYSSTGKSGSANGNFDKQFLTKKVKRNYFEEQQRSKGQSKLVKLANSSLRFIFWSIFNKWWLKSKSKEEKLIAHTSTINRKRLASYDRYGPVNRTETVELLSLVHQVEGKPDTIIGTYVKHHSYYA</sequence>
<reference evidence="2 3" key="1">
    <citation type="journal article" date="2010" name="Cell">
        <title>The genome of Naegleria gruberi illuminates early eukaryotic versatility.</title>
        <authorList>
            <person name="Fritz-Laylin L.K."/>
            <person name="Prochnik S.E."/>
            <person name="Ginger M.L."/>
            <person name="Dacks J.B."/>
            <person name="Carpenter M.L."/>
            <person name="Field M.C."/>
            <person name="Kuo A."/>
            <person name="Paredez A."/>
            <person name="Chapman J."/>
            <person name="Pham J."/>
            <person name="Shu S."/>
            <person name="Neupane R."/>
            <person name="Cipriano M."/>
            <person name="Mancuso J."/>
            <person name="Tu H."/>
            <person name="Salamov A."/>
            <person name="Lindquist E."/>
            <person name="Shapiro H."/>
            <person name="Lucas S."/>
            <person name="Grigoriev I.V."/>
            <person name="Cande W.Z."/>
            <person name="Fulton C."/>
            <person name="Rokhsar D.S."/>
            <person name="Dawson S.C."/>
        </authorList>
    </citation>
    <scope>NUCLEOTIDE SEQUENCE [LARGE SCALE GENOMIC DNA]</scope>
    <source>
        <strain evidence="2 3">NEG-M</strain>
    </source>
</reference>
<evidence type="ECO:0000313" key="3">
    <source>
        <dbReference type="Proteomes" id="UP000006671"/>
    </source>
</evidence>
<dbReference type="AlphaFoldDB" id="D2W1K3"/>
<evidence type="ECO:0000256" key="1">
    <source>
        <dbReference type="SAM" id="MobiDB-lite"/>
    </source>
</evidence>
<protein>
    <recommendedName>
        <fullName evidence="4">F-box domain-containing protein</fullName>
    </recommendedName>
</protein>
<organism evidence="3">
    <name type="scientific">Naegleria gruberi</name>
    <name type="common">Amoeba</name>
    <dbReference type="NCBI Taxonomy" id="5762"/>
    <lineage>
        <taxon>Eukaryota</taxon>
        <taxon>Discoba</taxon>
        <taxon>Heterolobosea</taxon>
        <taxon>Tetramitia</taxon>
        <taxon>Eutetramitia</taxon>
        <taxon>Vahlkampfiidae</taxon>
        <taxon>Naegleria</taxon>
    </lineage>
</organism>
<gene>
    <name evidence="2" type="ORF">NAEGRDRAFT_59851</name>
</gene>
<proteinExistence type="predicted"/>
<keyword evidence="3" id="KW-1185">Reference proteome</keyword>